<evidence type="ECO:0000256" key="1">
    <source>
        <dbReference type="SAM" id="SignalP"/>
    </source>
</evidence>
<name>A0A1H4GJ01_9BURK</name>
<feature type="signal peptide" evidence="1">
    <location>
        <begin position="1"/>
        <end position="27"/>
    </location>
</feature>
<proteinExistence type="predicted"/>
<keyword evidence="3" id="KW-1185">Reference proteome</keyword>
<evidence type="ECO:0000313" key="2">
    <source>
        <dbReference type="EMBL" id="SEB08652.1"/>
    </source>
</evidence>
<feature type="chain" id="PRO_5011656482" description="Lipoprotein" evidence="1">
    <location>
        <begin position="28"/>
        <end position="237"/>
    </location>
</feature>
<evidence type="ECO:0000313" key="3">
    <source>
        <dbReference type="Proteomes" id="UP000198638"/>
    </source>
</evidence>
<sequence length="237" mass="24888">MTMTHPVPRAAALACAALLVHAGSARAACDKQPVKAERVQAVGLDMLVNGVPTSVRALDFAGSADDVSSAFREFWTQEDVPAKGVRGPNGLVLSALDGACLYVLTIPATQDRAPTKGVLSVAQIGERQASHAIDGSAIPLPEGTTVSDIESRDPGQAGRTWLIQMSGNASDNARRYASQLAQRGWSTVAQAPAFQLDGSKRVLGSALAMQRGNDRLDVVFTARNGQTEAVINATRNR</sequence>
<dbReference type="STRING" id="83784.SAMN05192564_10612"/>
<reference evidence="3" key="1">
    <citation type="submission" date="2016-10" db="EMBL/GenBank/DDBJ databases">
        <authorList>
            <person name="Varghese N."/>
            <person name="Submissions S."/>
        </authorList>
    </citation>
    <scope>NUCLEOTIDE SEQUENCE [LARGE SCALE GENOMIC DNA]</scope>
    <source>
        <strain evidence="3">LMG 24000</strain>
    </source>
</reference>
<dbReference type="EMBL" id="FNRQ01000006">
    <property type="protein sequence ID" value="SEB08652.1"/>
    <property type="molecule type" value="Genomic_DNA"/>
</dbReference>
<accession>A0A1H4GJ01</accession>
<dbReference type="AlphaFoldDB" id="A0A1H4GJ01"/>
<protein>
    <recommendedName>
        <fullName evidence="4">Lipoprotein</fullName>
    </recommendedName>
</protein>
<keyword evidence="1" id="KW-0732">Signal</keyword>
<organism evidence="2 3">
    <name type="scientific">Paraburkholderia sartisoli</name>
    <dbReference type="NCBI Taxonomy" id="83784"/>
    <lineage>
        <taxon>Bacteria</taxon>
        <taxon>Pseudomonadati</taxon>
        <taxon>Pseudomonadota</taxon>
        <taxon>Betaproteobacteria</taxon>
        <taxon>Burkholderiales</taxon>
        <taxon>Burkholderiaceae</taxon>
        <taxon>Paraburkholderia</taxon>
    </lineage>
</organism>
<gene>
    <name evidence="2" type="ORF">SAMN05192564_10612</name>
</gene>
<dbReference type="OrthoDB" id="9094906at2"/>
<dbReference type="Proteomes" id="UP000198638">
    <property type="component" value="Unassembled WGS sequence"/>
</dbReference>
<evidence type="ECO:0008006" key="4">
    <source>
        <dbReference type="Google" id="ProtNLM"/>
    </source>
</evidence>